<dbReference type="AlphaFoldDB" id="A0A0K2TXC8"/>
<keyword evidence="1" id="KW-0472">Membrane</keyword>
<feature type="transmembrane region" description="Helical" evidence="1">
    <location>
        <begin position="185"/>
        <end position="206"/>
    </location>
</feature>
<feature type="transmembrane region" description="Helical" evidence="1">
    <location>
        <begin position="92"/>
        <end position="110"/>
    </location>
</feature>
<evidence type="ECO:0000256" key="1">
    <source>
        <dbReference type="SAM" id="Phobius"/>
    </source>
</evidence>
<dbReference type="PANTHER" id="PTHR12740">
    <property type="entry name" value="JNK1/MAPK8-ASSOCIATED MEMBRANE PROTEIN"/>
    <property type="match status" value="1"/>
</dbReference>
<keyword evidence="1" id="KW-0812">Transmembrane</keyword>
<sequence length="348" mass="39338">MVLHLGNQRIYLLLACLFCGWVGVNGYSYIKGKVRSDSISPCPGLYCGRIPLSGEDEGFLSPCGQCPRGWRVSNNTNSICQKCEEAPELYDWFYLAFMALFVLVLHWIFIDKVAKRRKLTREILLTHICAALEVTISSVLTLLWAEPFGSFSLVSCHYQHLGDWYTALHNPNPNYEEIIHCTQEAIYPLYTLIFVFYVLCLAFMLLLRPLVFAKFLCSRNHGVGKAIYAALYFFPILALLHAIFGGLIYVSFPYIVVTLSVISSASHFAFKIDQTPRKLFLGCFTDSRNAVILVGHWLIHAFGILSITRLKDPSLHASLCTLVPLPAVFYIITSKFTHPANFDSDTLR</sequence>
<name>A0A0K2TXC8_LEPSM</name>
<feature type="transmembrane region" description="Helical" evidence="1">
    <location>
        <begin position="122"/>
        <end position="145"/>
    </location>
</feature>
<protein>
    <submittedName>
        <fullName evidence="2">JNK1/MAPK8associated membrane proteinlike [Megachile rotundata]</fullName>
    </submittedName>
</protein>
<dbReference type="OrthoDB" id="5920264at2759"/>
<feature type="transmembrane region" description="Helical" evidence="1">
    <location>
        <begin position="314"/>
        <end position="332"/>
    </location>
</feature>
<accession>A0A0K2TXC8</accession>
<feature type="transmembrane region" description="Helical" evidence="1">
    <location>
        <begin position="250"/>
        <end position="270"/>
    </location>
</feature>
<dbReference type="Pfam" id="PF05571">
    <property type="entry name" value="JAMP"/>
    <property type="match status" value="1"/>
</dbReference>
<reference evidence="2" key="1">
    <citation type="submission" date="2014-05" db="EMBL/GenBank/DDBJ databases">
        <authorList>
            <person name="Chronopoulou M."/>
        </authorList>
    </citation>
    <scope>NUCLEOTIDE SEQUENCE</scope>
    <source>
        <tissue evidence="2">Whole organism</tissue>
    </source>
</reference>
<dbReference type="EMBL" id="HACA01013134">
    <property type="protein sequence ID" value="CDW30495.1"/>
    <property type="molecule type" value="Transcribed_RNA"/>
</dbReference>
<evidence type="ECO:0000313" key="2">
    <source>
        <dbReference type="EMBL" id="CDW30495.1"/>
    </source>
</evidence>
<dbReference type="GO" id="GO:0006986">
    <property type="term" value="P:response to unfolded protein"/>
    <property type="evidence" value="ECO:0007669"/>
    <property type="project" value="InterPro"/>
</dbReference>
<organism evidence="2">
    <name type="scientific">Lepeophtheirus salmonis</name>
    <name type="common">Salmon louse</name>
    <name type="synonym">Caligus salmonis</name>
    <dbReference type="NCBI Taxonomy" id="72036"/>
    <lineage>
        <taxon>Eukaryota</taxon>
        <taxon>Metazoa</taxon>
        <taxon>Ecdysozoa</taxon>
        <taxon>Arthropoda</taxon>
        <taxon>Crustacea</taxon>
        <taxon>Multicrustacea</taxon>
        <taxon>Hexanauplia</taxon>
        <taxon>Copepoda</taxon>
        <taxon>Siphonostomatoida</taxon>
        <taxon>Caligidae</taxon>
        <taxon>Lepeophtheirus</taxon>
    </lineage>
</organism>
<dbReference type="GO" id="GO:0036503">
    <property type="term" value="P:ERAD pathway"/>
    <property type="evidence" value="ECO:0007669"/>
    <property type="project" value="TreeGrafter"/>
</dbReference>
<dbReference type="InterPro" id="IPR008485">
    <property type="entry name" value="JAMP"/>
</dbReference>
<feature type="transmembrane region" description="Helical" evidence="1">
    <location>
        <begin position="290"/>
        <end position="308"/>
    </location>
</feature>
<proteinExistence type="predicted"/>
<dbReference type="GO" id="GO:0031625">
    <property type="term" value="F:ubiquitin protein ligase binding"/>
    <property type="evidence" value="ECO:0007669"/>
    <property type="project" value="TreeGrafter"/>
</dbReference>
<feature type="transmembrane region" description="Helical" evidence="1">
    <location>
        <begin position="12"/>
        <end position="30"/>
    </location>
</feature>
<feature type="transmembrane region" description="Helical" evidence="1">
    <location>
        <begin position="226"/>
        <end position="244"/>
    </location>
</feature>
<keyword evidence="1" id="KW-1133">Transmembrane helix</keyword>
<dbReference type="PANTHER" id="PTHR12740:SF4">
    <property type="entry name" value="JNK1_MAPK8-ASSOCIATED MEMBRANE PROTEIN"/>
    <property type="match status" value="1"/>
</dbReference>
<dbReference type="GO" id="GO:0016020">
    <property type="term" value="C:membrane"/>
    <property type="evidence" value="ECO:0007669"/>
    <property type="project" value="InterPro"/>
</dbReference>